<sequence>MPRGPGSGGAASASIEEDPLSLALALALPVDLFAITVLACAIYYRRHHRTDLALAYVALNVGVFAVSALMLSQQVSLGLAFGLFGVLSILRLRSDQISQRDVGYYFTALALGLINGIGSSRPAIAIGLSALLVAVMYVADHPRLAGRSRHRLVILDTVHRDEARLREDLQHRLDARIRKFEVIDTDYVRETMTVDVRFQPFPAPVAQAERTVPLARNR</sequence>
<feature type="transmembrane region" description="Helical" evidence="1">
    <location>
        <begin position="123"/>
        <end position="139"/>
    </location>
</feature>
<feature type="transmembrane region" description="Helical" evidence="1">
    <location>
        <begin position="102"/>
        <end position="117"/>
    </location>
</feature>
<evidence type="ECO:0000313" key="2">
    <source>
        <dbReference type="EMBL" id="THV42902.1"/>
    </source>
</evidence>
<evidence type="ECO:0000256" key="1">
    <source>
        <dbReference type="SAM" id="Phobius"/>
    </source>
</evidence>
<proteinExistence type="predicted"/>
<evidence type="ECO:0000313" key="3">
    <source>
        <dbReference type="Proteomes" id="UP000308760"/>
    </source>
</evidence>
<accession>A0A4S8QI23</accession>
<dbReference type="OrthoDB" id="3827267at2"/>
<keyword evidence="1" id="KW-1133">Transmembrane helix</keyword>
<dbReference type="Proteomes" id="UP000308760">
    <property type="component" value="Unassembled WGS sequence"/>
</dbReference>
<feature type="transmembrane region" description="Helical" evidence="1">
    <location>
        <begin position="20"/>
        <end position="44"/>
    </location>
</feature>
<dbReference type="Pfam" id="PF16316">
    <property type="entry name" value="DUF4956"/>
    <property type="match status" value="1"/>
</dbReference>
<gene>
    <name evidence="2" type="ORF">FAB82_03900</name>
</gene>
<keyword evidence="3" id="KW-1185">Reference proteome</keyword>
<keyword evidence="1" id="KW-0812">Transmembrane</keyword>
<reference evidence="2 3" key="2">
    <citation type="submission" date="2019-05" db="EMBL/GenBank/DDBJ databases">
        <title>Glycomyces buryatensis sp. nov.</title>
        <authorList>
            <person name="Nikitina E."/>
        </authorList>
    </citation>
    <scope>NUCLEOTIDE SEQUENCE [LARGE SCALE GENOMIC DNA]</scope>
    <source>
        <strain evidence="2 3">18</strain>
    </source>
</reference>
<protein>
    <submittedName>
        <fullName evidence="2">DUF4956 domain-containing protein</fullName>
    </submittedName>
</protein>
<keyword evidence="1" id="KW-0472">Membrane</keyword>
<organism evidence="2 3">
    <name type="scientific">Glycomyces buryatensis</name>
    <dbReference type="NCBI Taxonomy" id="2570927"/>
    <lineage>
        <taxon>Bacteria</taxon>
        <taxon>Bacillati</taxon>
        <taxon>Actinomycetota</taxon>
        <taxon>Actinomycetes</taxon>
        <taxon>Glycomycetales</taxon>
        <taxon>Glycomycetaceae</taxon>
        <taxon>Glycomyces</taxon>
    </lineage>
</organism>
<feature type="transmembrane region" description="Helical" evidence="1">
    <location>
        <begin position="75"/>
        <end position="90"/>
    </location>
</feature>
<dbReference type="InterPro" id="IPR032531">
    <property type="entry name" value="DUF4956"/>
</dbReference>
<dbReference type="EMBL" id="STGY01000010">
    <property type="protein sequence ID" value="THV42902.1"/>
    <property type="molecule type" value="Genomic_DNA"/>
</dbReference>
<dbReference type="AlphaFoldDB" id="A0A4S8QI23"/>
<feature type="transmembrane region" description="Helical" evidence="1">
    <location>
        <begin position="51"/>
        <end position="69"/>
    </location>
</feature>
<name>A0A4S8QI23_9ACTN</name>
<comment type="caution">
    <text evidence="2">The sequence shown here is derived from an EMBL/GenBank/DDBJ whole genome shotgun (WGS) entry which is preliminary data.</text>
</comment>
<reference evidence="3" key="1">
    <citation type="submission" date="2019-04" db="EMBL/GenBank/DDBJ databases">
        <title>Nocardioides xinjiangensis sp. nov.</title>
        <authorList>
            <person name="Liu S."/>
        </authorList>
    </citation>
    <scope>NUCLEOTIDE SEQUENCE [LARGE SCALE GENOMIC DNA]</scope>
    <source>
        <strain evidence="3">18</strain>
    </source>
</reference>